<keyword evidence="2" id="KW-1185">Reference proteome</keyword>
<dbReference type="VEuPathDB" id="VectorBase:GAUT037993"/>
<evidence type="ECO:0000313" key="1">
    <source>
        <dbReference type="EnsemblMetazoa" id="GAUT037993-PA"/>
    </source>
</evidence>
<organism evidence="1 2">
    <name type="scientific">Glossina austeni</name>
    <name type="common">Savannah tsetse fly</name>
    <dbReference type="NCBI Taxonomy" id="7395"/>
    <lineage>
        <taxon>Eukaryota</taxon>
        <taxon>Metazoa</taxon>
        <taxon>Ecdysozoa</taxon>
        <taxon>Arthropoda</taxon>
        <taxon>Hexapoda</taxon>
        <taxon>Insecta</taxon>
        <taxon>Pterygota</taxon>
        <taxon>Neoptera</taxon>
        <taxon>Endopterygota</taxon>
        <taxon>Diptera</taxon>
        <taxon>Brachycera</taxon>
        <taxon>Muscomorpha</taxon>
        <taxon>Hippoboscoidea</taxon>
        <taxon>Glossinidae</taxon>
        <taxon>Glossina</taxon>
    </lineage>
</organism>
<dbReference type="AlphaFoldDB" id="A0A1A9VHW0"/>
<protein>
    <submittedName>
        <fullName evidence="1">Uncharacterized protein</fullName>
    </submittedName>
</protein>
<dbReference type="EnsemblMetazoa" id="GAUT037993-RA">
    <property type="protein sequence ID" value="GAUT037993-PA"/>
    <property type="gene ID" value="GAUT037993"/>
</dbReference>
<dbReference type="Proteomes" id="UP000078200">
    <property type="component" value="Unassembled WGS sequence"/>
</dbReference>
<proteinExistence type="predicted"/>
<sequence length="299" mass="33303">MVACGTNDVVRLCNGFNGGGIISKVFRVFFLVTIISSELKEVMWFHICHCSVIKGLLQAPNAVQMSLKCRKSLLSNIIGQSSMVPGSLVPGLSLTRTCMRNSAAERPGDVVCVATKPCSKRLSISSPVADKLATVIPALKAFQNIRHRMKSKWLTLLEKLFPLVGYQLTNDPVANITSILAAKFSNGVITCFLNWLPLKQLVAAVSIVTVITLPPIPKFYVSDTHKNAFLLPEHTYHPTLLTEFNALLEITNQLFYEPRNILADIVWNFTYDDVNALIYDFNRTRFSQHRSGSMLPLIY</sequence>
<reference evidence="1" key="1">
    <citation type="submission" date="2020-05" db="UniProtKB">
        <authorList>
            <consortium name="EnsemblMetazoa"/>
        </authorList>
    </citation>
    <scope>IDENTIFICATION</scope>
    <source>
        <strain evidence="1">TTRI</strain>
    </source>
</reference>
<evidence type="ECO:0000313" key="2">
    <source>
        <dbReference type="Proteomes" id="UP000078200"/>
    </source>
</evidence>
<name>A0A1A9VHW0_GLOAU</name>
<accession>A0A1A9VHW0</accession>